<feature type="transmembrane region" description="Helical" evidence="6">
    <location>
        <begin position="207"/>
        <end position="227"/>
    </location>
</feature>
<feature type="transmembrane region" description="Helical" evidence="6">
    <location>
        <begin position="138"/>
        <end position="159"/>
    </location>
</feature>
<dbReference type="Gene3D" id="1.20.1250.20">
    <property type="entry name" value="MFS general substrate transporter like domains"/>
    <property type="match status" value="1"/>
</dbReference>
<dbReference type="EMBL" id="JXLI01000010">
    <property type="protein sequence ID" value="KJY56835.1"/>
    <property type="molecule type" value="Genomic_DNA"/>
</dbReference>
<keyword evidence="4 6" id="KW-1133">Transmembrane helix</keyword>
<dbReference type="InterPro" id="IPR020846">
    <property type="entry name" value="MFS_dom"/>
</dbReference>
<dbReference type="InterPro" id="IPR011701">
    <property type="entry name" value="MFS"/>
</dbReference>
<dbReference type="Proteomes" id="UP000033531">
    <property type="component" value="Unassembled WGS sequence"/>
</dbReference>
<feature type="transmembrane region" description="Helical" evidence="6">
    <location>
        <begin position="101"/>
        <end position="126"/>
    </location>
</feature>
<dbReference type="InterPro" id="IPR036259">
    <property type="entry name" value="MFS_trans_sf"/>
</dbReference>
<dbReference type="PANTHER" id="PTHR23531">
    <property type="entry name" value="QUINOLENE RESISTANCE PROTEIN NORA"/>
    <property type="match status" value="1"/>
</dbReference>
<feature type="transmembrane region" description="Helical" evidence="6">
    <location>
        <begin position="165"/>
        <end position="186"/>
    </location>
</feature>
<dbReference type="PROSITE" id="PS50850">
    <property type="entry name" value="MFS"/>
    <property type="match status" value="1"/>
</dbReference>
<reference evidence="8 9" key="1">
    <citation type="submission" date="2015-01" db="EMBL/GenBank/DDBJ databases">
        <title>Comparative genomics of the lactic acid bacteria isolated from the honey bee gut.</title>
        <authorList>
            <person name="Ellegaard K.M."/>
            <person name="Tamarit D."/>
            <person name="Javelind E."/>
            <person name="Olofsson T."/>
            <person name="Andersson S.G."/>
            <person name="Vasquez A."/>
        </authorList>
    </citation>
    <scope>NUCLEOTIDE SEQUENCE [LARGE SCALE GENOMIC DNA]</scope>
    <source>
        <strain evidence="8 9">Hma8</strain>
    </source>
</reference>
<dbReference type="GO" id="GO:0005886">
    <property type="term" value="C:plasma membrane"/>
    <property type="evidence" value="ECO:0007669"/>
    <property type="project" value="UniProtKB-SubCell"/>
</dbReference>
<dbReference type="PATRIC" id="fig|1218507.3.peg.1366"/>
<feature type="domain" description="Major facilitator superfamily (MFS) profile" evidence="7">
    <location>
        <begin position="11"/>
        <end position="386"/>
    </location>
</feature>
<dbReference type="CDD" id="cd17489">
    <property type="entry name" value="MFS_YfcJ_like"/>
    <property type="match status" value="1"/>
</dbReference>
<organism evidence="8 9">
    <name type="scientific">Lactobacillus melliventris</name>
    <dbReference type="NCBI Taxonomy" id="1218507"/>
    <lineage>
        <taxon>Bacteria</taxon>
        <taxon>Bacillati</taxon>
        <taxon>Bacillota</taxon>
        <taxon>Bacilli</taxon>
        <taxon>Lactobacillales</taxon>
        <taxon>Lactobacillaceae</taxon>
        <taxon>Lactobacillus</taxon>
    </lineage>
</organism>
<feature type="transmembrane region" description="Helical" evidence="6">
    <location>
        <begin position="247"/>
        <end position="264"/>
    </location>
</feature>
<feature type="transmembrane region" description="Helical" evidence="6">
    <location>
        <begin position="45"/>
        <end position="65"/>
    </location>
</feature>
<evidence type="ECO:0000256" key="3">
    <source>
        <dbReference type="ARBA" id="ARBA00022692"/>
    </source>
</evidence>
<evidence type="ECO:0000256" key="1">
    <source>
        <dbReference type="ARBA" id="ARBA00004651"/>
    </source>
</evidence>
<dbReference type="AlphaFoldDB" id="A0A0F4LDZ6"/>
<dbReference type="SUPFAM" id="SSF103473">
    <property type="entry name" value="MFS general substrate transporter"/>
    <property type="match status" value="1"/>
</dbReference>
<accession>A0A0F4LDZ6</accession>
<dbReference type="InterPro" id="IPR052714">
    <property type="entry name" value="MFS_Exporter"/>
</dbReference>
<proteinExistence type="predicted"/>
<evidence type="ECO:0000256" key="6">
    <source>
        <dbReference type="SAM" id="Phobius"/>
    </source>
</evidence>
<dbReference type="PANTHER" id="PTHR23531:SF1">
    <property type="entry name" value="QUINOLENE RESISTANCE PROTEIN NORA"/>
    <property type="match status" value="1"/>
</dbReference>
<feature type="transmembrane region" description="Helical" evidence="6">
    <location>
        <begin position="338"/>
        <end position="357"/>
    </location>
</feature>
<evidence type="ECO:0000313" key="8">
    <source>
        <dbReference type="EMBL" id="KJY56835.1"/>
    </source>
</evidence>
<protein>
    <submittedName>
        <fullName evidence="8">Transporter-membrane protein</fullName>
    </submittedName>
</protein>
<evidence type="ECO:0000256" key="4">
    <source>
        <dbReference type="ARBA" id="ARBA00022989"/>
    </source>
</evidence>
<feature type="transmembrane region" description="Helical" evidence="6">
    <location>
        <begin position="276"/>
        <end position="292"/>
    </location>
</feature>
<feature type="transmembrane region" description="Helical" evidence="6">
    <location>
        <begin position="77"/>
        <end position="95"/>
    </location>
</feature>
<evidence type="ECO:0000256" key="5">
    <source>
        <dbReference type="ARBA" id="ARBA00023136"/>
    </source>
</evidence>
<name>A0A0F4LDZ6_9LACO</name>
<evidence type="ECO:0000313" key="9">
    <source>
        <dbReference type="Proteomes" id="UP000033531"/>
    </source>
</evidence>
<dbReference type="Pfam" id="PF07690">
    <property type="entry name" value="MFS_1"/>
    <property type="match status" value="1"/>
</dbReference>
<feature type="transmembrane region" description="Helical" evidence="6">
    <location>
        <begin position="298"/>
        <end position="318"/>
    </location>
</feature>
<comment type="caution">
    <text evidence="8">The sequence shown here is derived from an EMBL/GenBank/DDBJ whole genome shotgun (WGS) entry which is preliminary data.</text>
</comment>
<dbReference type="RefSeq" id="WP_046325090.1">
    <property type="nucleotide sequence ID" value="NZ_JAAEEB010000011.1"/>
</dbReference>
<dbReference type="HOGENOM" id="CLU_001265_10_13_9"/>
<sequence>MVKRKRIYTKDVILVMAASFFFMFSTMFVNPLINGYAKSLGASSTFAGIIVGIMSIAAMFLRPIAGNLTDRFSKYRLSLVGGVLIVVGVIGYVLAPTSNWLLLFRLINGSGYVLCTVCMTTWLAFLVPRAHVGQAMGFYGLMNALAMAIAPALAINIYQKTGYRLAIIASGISACLMVIMIQFVGNKAKPQNINKSQAQNSLLHIKIIQKNVLPIAMLTTLFAFPYFATQADLVTYAEEQHLNINVGSYFLIYAVVLLLIRITLKNLFDTVKFGTWFWVSVAATLIYLILLATMKNNFLMGLAAAFMAVGYGLMYSVLQSTAMLLAPISEQGLASSTFYLGLDIGMAFGPIIMGFVNDMLPAEYFYLVQLILIPFMILIYLHYRTRLNSAIRHH</sequence>
<dbReference type="OrthoDB" id="9814001at2"/>
<feature type="transmembrane region" description="Helical" evidence="6">
    <location>
        <begin position="12"/>
        <end position="33"/>
    </location>
</feature>
<keyword evidence="2" id="KW-0813">Transport</keyword>
<dbReference type="GO" id="GO:0022857">
    <property type="term" value="F:transmembrane transporter activity"/>
    <property type="evidence" value="ECO:0007669"/>
    <property type="project" value="InterPro"/>
</dbReference>
<feature type="transmembrane region" description="Helical" evidence="6">
    <location>
        <begin position="363"/>
        <end position="383"/>
    </location>
</feature>
<evidence type="ECO:0000256" key="2">
    <source>
        <dbReference type="ARBA" id="ARBA00022448"/>
    </source>
</evidence>
<keyword evidence="5 6" id="KW-0472">Membrane</keyword>
<evidence type="ECO:0000259" key="7">
    <source>
        <dbReference type="PROSITE" id="PS50850"/>
    </source>
</evidence>
<dbReference type="STRING" id="1218507.JF74_11890"/>
<gene>
    <name evidence="8" type="ORF">JF74_11890</name>
</gene>
<comment type="subcellular location">
    <subcellularLocation>
        <location evidence="1">Cell membrane</location>
        <topology evidence="1">Multi-pass membrane protein</topology>
    </subcellularLocation>
</comment>
<keyword evidence="3 6" id="KW-0812">Transmembrane</keyword>